<accession>A0A197JX28</accession>
<dbReference type="OrthoDB" id="5988651at2759"/>
<gene>
    <name evidence="2" type="ORF">K457DRAFT_18722</name>
</gene>
<evidence type="ECO:0000313" key="3">
    <source>
        <dbReference type="Proteomes" id="UP000078512"/>
    </source>
</evidence>
<organism evidence="2 3">
    <name type="scientific">Linnemannia elongata AG-77</name>
    <dbReference type="NCBI Taxonomy" id="1314771"/>
    <lineage>
        <taxon>Eukaryota</taxon>
        <taxon>Fungi</taxon>
        <taxon>Fungi incertae sedis</taxon>
        <taxon>Mucoromycota</taxon>
        <taxon>Mortierellomycotina</taxon>
        <taxon>Mortierellomycetes</taxon>
        <taxon>Mortierellales</taxon>
        <taxon>Mortierellaceae</taxon>
        <taxon>Linnemannia</taxon>
    </lineage>
</organism>
<dbReference type="EMBL" id="KV442038">
    <property type="protein sequence ID" value="OAQ29872.1"/>
    <property type="molecule type" value="Genomic_DNA"/>
</dbReference>
<evidence type="ECO:0000313" key="2">
    <source>
        <dbReference type="EMBL" id="OAQ29872.1"/>
    </source>
</evidence>
<protein>
    <recommendedName>
        <fullName evidence="4">SMP domain-containing protein</fullName>
    </recommendedName>
</protein>
<reference evidence="2 3" key="1">
    <citation type="submission" date="2016-05" db="EMBL/GenBank/DDBJ databases">
        <title>Genome sequencing reveals origins of a unique bacterial endosymbiosis in the earliest lineages of terrestrial Fungi.</title>
        <authorList>
            <consortium name="DOE Joint Genome Institute"/>
            <person name="Uehling J."/>
            <person name="Gryganskyi A."/>
            <person name="Hameed K."/>
            <person name="Tschaplinski T."/>
            <person name="Misztal P."/>
            <person name="Wu S."/>
            <person name="Desiro A."/>
            <person name="Vande Pol N."/>
            <person name="Du Z.-Y."/>
            <person name="Zienkiewicz A."/>
            <person name="Zienkiewicz K."/>
            <person name="Morin E."/>
            <person name="Tisserant E."/>
            <person name="Splivallo R."/>
            <person name="Hainaut M."/>
            <person name="Henrissat B."/>
            <person name="Ohm R."/>
            <person name="Kuo A."/>
            <person name="Yan J."/>
            <person name="Lipzen A."/>
            <person name="Nolan M."/>
            <person name="Labutti K."/>
            <person name="Barry K."/>
            <person name="Goldstein A."/>
            <person name="Labbe J."/>
            <person name="Schadt C."/>
            <person name="Tuskan G."/>
            <person name="Grigoriev I."/>
            <person name="Martin F."/>
            <person name="Vilgalys R."/>
            <person name="Bonito G."/>
        </authorList>
    </citation>
    <scope>NUCLEOTIDE SEQUENCE [LARGE SCALE GENOMIC DNA]</scope>
    <source>
        <strain evidence="2 3">AG-77</strain>
    </source>
</reference>
<dbReference type="Proteomes" id="UP000078512">
    <property type="component" value="Unassembled WGS sequence"/>
</dbReference>
<feature type="region of interest" description="Disordered" evidence="1">
    <location>
        <begin position="1"/>
        <end position="63"/>
    </location>
</feature>
<keyword evidence="3" id="KW-1185">Reference proteome</keyword>
<evidence type="ECO:0000256" key="1">
    <source>
        <dbReference type="SAM" id="MobiDB-lite"/>
    </source>
</evidence>
<sequence>MPQHPTTGSNKQAQQGSTQNSGDTKMTSESAARIQSAADRKPDSTTATSGFKERAQSAAAKNANEKNIRCLIGGIYEYHASPPIQRLRQTDVHSCYSLLAESSIVYDSPPPNDTLTIVFPASTFCAIQTIPATTPEVDPPT</sequence>
<name>A0A197JX28_9FUNG</name>
<dbReference type="AlphaFoldDB" id="A0A197JX28"/>
<feature type="compositionally biased region" description="Polar residues" evidence="1">
    <location>
        <begin position="1"/>
        <end position="30"/>
    </location>
</feature>
<proteinExistence type="predicted"/>
<evidence type="ECO:0008006" key="4">
    <source>
        <dbReference type="Google" id="ProtNLM"/>
    </source>
</evidence>